<reference evidence="3 4" key="1">
    <citation type="submission" date="2021-01" db="EMBL/GenBank/DDBJ databases">
        <title>Whole genome shotgun sequence of Catellatospora bangladeshensis NBRC 107357.</title>
        <authorList>
            <person name="Komaki H."/>
            <person name="Tamura T."/>
        </authorList>
    </citation>
    <scope>NUCLEOTIDE SEQUENCE [LARGE SCALE GENOMIC DNA]</scope>
    <source>
        <strain evidence="3 4">NBRC 107357</strain>
    </source>
</reference>
<evidence type="ECO:0000313" key="3">
    <source>
        <dbReference type="EMBL" id="GIF78873.1"/>
    </source>
</evidence>
<dbReference type="Gene3D" id="3.90.190.10">
    <property type="entry name" value="Protein tyrosine phosphatase superfamily"/>
    <property type="match status" value="1"/>
</dbReference>
<gene>
    <name evidence="3" type="ORF">Cba03nite_02220</name>
</gene>
<dbReference type="InterPro" id="IPR026893">
    <property type="entry name" value="Tyr/Ser_Pase_IphP-type"/>
</dbReference>
<dbReference type="PROSITE" id="PS50056">
    <property type="entry name" value="TYR_PHOSPHATASE_2"/>
    <property type="match status" value="1"/>
</dbReference>
<comment type="similarity">
    <text evidence="1">Belongs to the protein-tyrosine phosphatase family.</text>
</comment>
<protein>
    <submittedName>
        <fullName evidence="3">Protein-tyrosine-phosphatase</fullName>
    </submittedName>
</protein>
<dbReference type="InterPro" id="IPR000387">
    <property type="entry name" value="Tyr_Pase_dom"/>
</dbReference>
<dbReference type="GO" id="GO:0004721">
    <property type="term" value="F:phosphoprotein phosphatase activity"/>
    <property type="evidence" value="ECO:0007669"/>
    <property type="project" value="InterPro"/>
</dbReference>
<evidence type="ECO:0000259" key="2">
    <source>
        <dbReference type="PROSITE" id="PS50056"/>
    </source>
</evidence>
<evidence type="ECO:0000313" key="4">
    <source>
        <dbReference type="Proteomes" id="UP000601223"/>
    </source>
</evidence>
<dbReference type="Proteomes" id="UP000601223">
    <property type="component" value="Unassembled WGS sequence"/>
</dbReference>
<dbReference type="InterPro" id="IPR029021">
    <property type="entry name" value="Prot-tyrosine_phosphatase-like"/>
</dbReference>
<comment type="caution">
    <text evidence="3">The sequence shown here is derived from an EMBL/GenBank/DDBJ whole genome shotgun (WGS) entry which is preliminary data.</text>
</comment>
<feature type="domain" description="Tyrosine specific protein phosphatases" evidence="2">
    <location>
        <begin position="124"/>
        <end position="159"/>
    </location>
</feature>
<organism evidence="3 4">
    <name type="scientific">Catellatospora bangladeshensis</name>
    <dbReference type="NCBI Taxonomy" id="310355"/>
    <lineage>
        <taxon>Bacteria</taxon>
        <taxon>Bacillati</taxon>
        <taxon>Actinomycetota</taxon>
        <taxon>Actinomycetes</taxon>
        <taxon>Micromonosporales</taxon>
        <taxon>Micromonosporaceae</taxon>
        <taxon>Catellatospora</taxon>
    </lineage>
</organism>
<dbReference type="Pfam" id="PF13350">
    <property type="entry name" value="Y_phosphatase3"/>
    <property type="match status" value="1"/>
</dbReference>
<dbReference type="InterPro" id="IPR016130">
    <property type="entry name" value="Tyr_Pase_AS"/>
</dbReference>
<sequence>MTPGDATRLVDFTSPLFNFRDVGGLAAADGATVRHGVLFRSDTLTALREDDRERFAALGVHTVIDLRHARELASFGRAPEWCCTAWHSVPLTNPAWRGEDYSPEAGVAAFLTARYLETAELAAADIVRALELIATGSGPTVVHCLGGRDRTGIVVALTLELAGVSDEDIAADYALTEHGTARYLAWQRVNRPERPPLEPYLASTPAEAMRAFLDALRERHGSVEGYLTGAGMAAESVAALRVRLREERPLR</sequence>
<dbReference type="RefSeq" id="WP_203740622.1">
    <property type="nucleotide sequence ID" value="NZ_BONF01000002.1"/>
</dbReference>
<accession>A0A8J3JHS4</accession>
<evidence type="ECO:0000256" key="1">
    <source>
        <dbReference type="ARBA" id="ARBA00009580"/>
    </source>
</evidence>
<dbReference type="EMBL" id="BONF01000002">
    <property type="protein sequence ID" value="GIF78873.1"/>
    <property type="molecule type" value="Genomic_DNA"/>
</dbReference>
<dbReference type="AlphaFoldDB" id="A0A8J3JHS4"/>
<proteinExistence type="inferred from homology"/>
<keyword evidence="4" id="KW-1185">Reference proteome</keyword>
<dbReference type="SUPFAM" id="SSF52799">
    <property type="entry name" value="(Phosphotyrosine protein) phosphatases II"/>
    <property type="match status" value="1"/>
</dbReference>
<dbReference type="PROSITE" id="PS00383">
    <property type="entry name" value="TYR_PHOSPHATASE_1"/>
    <property type="match status" value="1"/>
</dbReference>
<dbReference type="PANTHER" id="PTHR31126">
    <property type="entry name" value="TYROSINE-PROTEIN PHOSPHATASE"/>
    <property type="match status" value="1"/>
</dbReference>
<dbReference type="PANTHER" id="PTHR31126:SF1">
    <property type="entry name" value="TYROSINE SPECIFIC PROTEIN PHOSPHATASES DOMAIN-CONTAINING PROTEIN"/>
    <property type="match status" value="1"/>
</dbReference>
<name>A0A8J3JHS4_9ACTN</name>